<feature type="transmembrane region" description="Helical" evidence="1">
    <location>
        <begin position="189"/>
        <end position="207"/>
    </location>
</feature>
<proteinExistence type="predicted"/>
<feature type="transmembrane region" description="Helical" evidence="1">
    <location>
        <begin position="101"/>
        <end position="121"/>
    </location>
</feature>
<feature type="transmembrane region" description="Helical" evidence="1">
    <location>
        <begin position="157"/>
        <end position="177"/>
    </location>
</feature>
<keyword evidence="1" id="KW-1133">Transmembrane helix</keyword>
<feature type="transmembrane region" description="Helical" evidence="1">
    <location>
        <begin position="228"/>
        <end position="245"/>
    </location>
</feature>
<dbReference type="Pfam" id="PF05940">
    <property type="entry name" value="NnrS"/>
    <property type="match status" value="1"/>
</dbReference>
<name>A0A7W9ZFG4_NOVIT</name>
<protein>
    <submittedName>
        <fullName evidence="2">Uncharacterized protein involved in response to NO</fullName>
    </submittedName>
</protein>
<gene>
    <name evidence="2" type="ORF">FHS48_001543</name>
</gene>
<feature type="transmembrane region" description="Helical" evidence="1">
    <location>
        <begin position="127"/>
        <end position="145"/>
    </location>
</feature>
<dbReference type="InterPro" id="IPR010266">
    <property type="entry name" value="NnrS"/>
</dbReference>
<reference evidence="2 3" key="1">
    <citation type="submission" date="2020-08" db="EMBL/GenBank/DDBJ databases">
        <title>Genomic Encyclopedia of Type Strains, Phase IV (KMG-IV): sequencing the most valuable type-strain genomes for metagenomic binning, comparative biology and taxonomic classification.</title>
        <authorList>
            <person name="Goeker M."/>
        </authorList>
    </citation>
    <scope>NUCLEOTIDE SEQUENCE [LARGE SCALE GENOMIC DNA]</scope>
    <source>
        <strain evidence="2 3">DSM 11590</strain>
    </source>
</reference>
<comment type="caution">
    <text evidence="2">The sequence shown here is derived from an EMBL/GenBank/DDBJ whole genome shotgun (WGS) entry which is preliminary data.</text>
</comment>
<dbReference type="Proteomes" id="UP000544872">
    <property type="component" value="Unassembled WGS sequence"/>
</dbReference>
<feature type="transmembrane region" description="Helical" evidence="1">
    <location>
        <begin position="251"/>
        <end position="271"/>
    </location>
</feature>
<dbReference type="RefSeq" id="WP_184262962.1">
    <property type="nucleotide sequence ID" value="NZ_JACIIX010000004.1"/>
</dbReference>
<keyword evidence="3" id="KW-1185">Reference proteome</keyword>
<feature type="transmembrane region" description="Helical" evidence="1">
    <location>
        <begin position="347"/>
        <end position="365"/>
    </location>
</feature>
<dbReference type="AlphaFoldDB" id="A0A7W9ZFG4"/>
<feature type="transmembrane region" description="Helical" evidence="1">
    <location>
        <begin position="65"/>
        <end position="89"/>
    </location>
</feature>
<organism evidence="2 3">
    <name type="scientific">Novispirillum itersonii</name>
    <name type="common">Aquaspirillum itersonii</name>
    <dbReference type="NCBI Taxonomy" id="189"/>
    <lineage>
        <taxon>Bacteria</taxon>
        <taxon>Pseudomonadati</taxon>
        <taxon>Pseudomonadota</taxon>
        <taxon>Alphaproteobacteria</taxon>
        <taxon>Rhodospirillales</taxon>
        <taxon>Novispirillaceae</taxon>
        <taxon>Novispirillum</taxon>
    </lineage>
</organism>
<feature type="transmembrane region" description="Helical" evidence="1">
    <location>
        <begin position="27"/>
        <end position="45"/>
    </location>
</feature>
<evidence type="ECO:0000313" key="2">
    <source>
        <dbReference type="EMBL" id="MBB6210133.1"/>
    </source>
</evidence>
<evidence type="ECO:0000256" key="1">
    <source>
        <dbReference type="SAM" id="Phobius"/>
    </source>
</evidence>
<accession>A0A7W9ZFG4</accession>
<feature type="transmembrane region" description="Helical" evidence="1">
    <location>
        <begin position="283"/>
        <end position="308"/>
    </location>
</feature>
<feature type="transmembrane region" description="Helical" evidence="1">
    <location>
        <begin position="377"/>
        <end position="399"/>
    </location>
</feature>
<evidence type="ECO:0000313" key="3">
    <source>
        <dbReference type="Proteomes" id="UP000544872"/>
    </source>
</evidence>
<feature type="transmembrane region" description="Helical" evidence="1">
    <location>
        <begin position="314"/>
        <end position="335"/>
    </location>
</feature>
<keyword evidence="1" id="KW-0812">Transmembrane</keyword>
<keyword evidence="1" id="KW-0472">Membrane</keyword>
<sequence>MPASPRVYAPDRRPSLTALLSGGFRPFFLAAGLHAALSLVFWMVWLGVHHAGGAFVKISVSPPPYVWHAHEMLFGFAGAAVGGFLLTAVPNWTGHRPVAGMRLAALVWLWLAGRIALWSSAVLPGPVVAGLDLLFLPALISTLAGPVIRSGKRQNMAVIGVITLLWVAQLLSHLGMLDILQDGGRAGRLMALDVLTLLMTVIGGRITPAFSRNWLSAQRLPLPPAVPLMPWTPAAIAGILLVLAGDLNSQPMLTAGGALLAAVALLVRLALWQGWRVRSEPLLLVLHIGALWMGIGYLLRGLAALSFLPEAASLHALTTGAAGTLILGVMCRASLGHTGRPLSSSPGLTSAFALVSLAAVVRVVVPIALPGFYMEGMLLAGAAWVIAFGLFTAHFLPILTTPR</sequence>
<dbReference type="EMBL" id="JACIIX010000004">
    <property type="protein sequence ID" value="MBB6210133.1"/>
    <property type="molecule type" value="Genomic_DNA"/>
</dbReference>